<dbReference type="Gene3D" id="2.40.160.60">
    <property type="entry name" value="Outer membrane protein transport protein (OMPP1/FadL/TodX)"/>
    <property type="match status" value="1"/>
</dbReference>
<feature type="chain" id="PRO_5011505129" evidence="9">
    <location>
        <begin position="27"/>
        <end position="455"/>
    </location>
</feature>
<evidence type="ECO:0000256" key="2">
    <source>
        <dbReference type="ARBA" id="ARBA00008163"/>
    </source>
</evidence>
<dbReference type="OrthoDB" id="19849at2"/>
<gene>
    <name evidence="10" type="ORF">SAMN05216203_0632</name>
</gene>
<dbReference type="Pfam" id="PF03349">
    <property type="entry name" value="Toluene_X"/>
    <property type="match status" value="1"/>
</dbReference>
<evidence type="ECO:0000313" key="11">
    <source>
        <dbReference type="Proteomes" id="UP000198644"/>
    </source>
</evidence>
<evidence type="ECO:0000256" key="4">
    <source>
        <dbReference type="ARBA" id="ARBA00022692"/>
    </source>
</evidence>
<evidence type="ECO:0000256" key="1">
    <source>
        <dbReference type="ARBA" id="ARBA00004571"/>
    </source>
</evidence>
<feature type="compositionally biased region" description="Polar residues" evidence="8">
    <location>
        <begin position="96"/>
        <end position="106"/>
    </location>
</feature>
<evidence type="ECO:0000313" key="10">
    <source>
        <dbReference type="EMBL" id="SFR47551.1"/>
    </source>
</evidence>
<dbReference type="GO" id="GO:0015483">
    <property type="term" value="F:long-chain fatty acid transporting porin activity"/>
    <property type="evidence" value="ECO:0007669"/>
    <property type="project" value="TreeGrafter"/>
</dbReference>
<evidence type="ECO:0000256" key="8">
    <source>
        <dbReference type="SAM" id="MobiDB-lite"/>
    </source>
</evidence>
<dbReference type="GO" id="GO:0009279">
    <property type="term" value="C:cell outer membrane"/>
    <property type="evidence" value="ECO:0007669"/>
    <property type="project" value="UniProtKB-SubCell"/>
</dbReference>
<sequence length="455" mass="48968">MKPQNGFRIAVAAAGLMGLIPAASQASSFQILEQSPARLGTAFSGTASAANDATTVFFNPAGMTELGRREVSAAGHLIHVESSFDNEGSTAADGSPLQQPLSGSSGETDEMGFVPNLYFVQPIADRWRFGLGINAPFGLVTEYDNGWIGRYHGTKSELQVLNINPTFAFEVTGQLSVGFGLSYQRIDTTLENEVDSFAACLAAPGATAPTCAAAHGGPGNRPADSSVEIEGDDSDVVADLSVHWRPLQGTRVGLVWRQGGDFTIEGDADFSPSSTCASDPACSATGQAIDGNVEADLELPDTLTLSASHRLTEAWQLHADIAWTEWSSVKEIGIVNIDSNQTIDNLNLQYDDTMRYALGASFEPQGPWTWRFGLAFDEAPQTDQEFVSVRIPDQDRFWTSVGFNYAFSRNASVDVGYAHLFVDDSQINKVEQGNRLRGNFDSQANIVGIQANWRF</sequence>
<feature type="region of interest" description="Disordered" evidence="8">
    <location>
        <begin position="85"/>
        <end position="108"/>
    </location>
</feature>
<keyword evidence="6" id="KW-0472">Membrane</keyword>
<protein>
    <submittedName>
        <fullName evidence="10">Long-chain fatty acid transport protein</fullName>
    </submittedName>
</protein>
<keyword evidence="11" id="KW-1185">Reference proteome</keyword>
<dbReference type="RefSeq" id="WP_092008831.1">
    <property type="nucleotide sequence ID" value="NZ_FOYW01000001.1"/>
</dbReference>
<evidence type="ECO:0000256" key="9">
    <source>
        <dbReference type="SAM" id="SignalP"/>
    </source>
</evidence>
<organism evidence="10 11">
    <name type="scientific">Marinobacter daqiaonensis</name>
    <dbReference type="NCBI Taxonomy" id="650891"/>
    <lineage>
        <taxon>Bacteria</taxon>
        <taxon>Pseudomonadati</taxon>
        <taxon>Pseudomonadota</taxon>
        <taxon>Gammaproteobacteria</taxon>
        <taxon>Pseudomonadales</taxon>
        <taxon>Marinobacteraceae</taxon>
        <taxon>Marinobacter</taxon>
    </lineage>
</organism>
<name>A0A1I6GZT7_9GAMM</name>
<reference evidence="10 11" key="1">
    <citation type="submission" date="2016-10" db="EMBL/GenBank/DDBJ databases">
        <authorList>
            <person name="de Groot N.N."/>
        </authorList>
    </citation>
    <scope>NUCLEOTIDE SEQUENCE [LARGE SCALE GENOMIC DNA]</scope>
    <source>
        <strain evidence="10 11">CGMCC 1.9167</strain>
    </source>
</reference>
<proteinExistence type="inferred from homology"/>
<keyword evidence="4" id="KW-0812">Transmembrane</keyword>
<dbReference type="PANTHER" id="PTHR35093">
    <property type="entry name" value="OUTER MEMBRANE PROTEIN NMB0088-RELATED"/>
    <property type="match status" value="1"/>
</dbReference>
<feature type="signal peptide" evidence="9">
    <location>
        <begin position="1"/>
        <end position="26"/>
    </location>
</feature>
<dbReference type="STRING" id="650891.SAMN05216203_0632"/>
<dbReference type="InterPro" id="IPR005017">
    <property type="entry name" value="OMPP1/FadL/TodX"/>
</dbReference>
<comment type="similarity">
    <text evidence="2">Belongs to the OmpP1/FadL family.</text>
</comment>
<dbReference type="Proteomes" id="UP000198644">
    <property type="component" value="Unassembled WGS sequence"/>
</dbReference>
<dbReference type="AlphaFoldDB" id="A0A1I6GZT7"/>
<dbReference type="SUPFAM" id="SSF56935">
    <property type="entry name" value="Porins"/>
    <property type="match status" value="1"/>
</dbReference>
<dbReference type="EMBL" id="FOYW01000001">
    <property type="protein sequence ID" value="SFR47551.1"/>
    <property type="molecule type" value="Genomic_DNA"/>
</dbReference>
<keyword evidence="5 9" id="KW-0732">Signal</keyword>
<evidence type="ECO:0000256" key="5">
    <source>
        <dbReference type="ARBA" id="ARBA00022729"/>
    </source>
</evidence>
<dbReference type="PANTHER" id="PTHR35093:SF3">
    <property type="entry name" value="LONG-CHAIN FATTY ACID TRANSPORT PROTEIN"/>
    <property type="match status" value="1"/>
</dbReference>
<evidence type="ECO:0000256" key="6">
    <source>
        <dbReference type="ARBA" id="ARBA00023136"/>
    </source>
</evidence>
<keyword evidence="3" id="KW-1134">Transmembrane beta strand</keyword>
<evidence type="ECO:0000256" key="7">
    <source>
        <dbReference type="ARBA" id="ARBA00023237"/>
    </source>
</evidence>
<accession>A0A1I6GZT7</accession>
<comment type="subcellular location">
    <subcellularLocation>
        <location evidence="1">Cell outer membrane</location>
        <topology evidence="1">Multi-pass membrane protein</topology>
    </subcellularLocation>
</comment>
<evidence type="ECO:0000256" key="3">
    <source>
        <dbReference type="ARBA" id="ARBA00022452"/>
    </source>
</evidence>
<keyword evidence="7" id="KW-0998">Cell outer membrane</keyword>